<comment type="caution">
    <text evidence="6">The sequence shown here is derived from an EMBL/GenBank/DDBJ whole genome shotgun (WGS) entry which is preliminary data.</text>
</comment>
<feature type="binding site" evidence="5">
    <location>
        <position position="106"/>
    </location>
    <ligand>
        <name>a divalent metal cation</name>
        <dbReference type="ChEBI" id="CHEBI:60240"/>
        <label>1</label>
    </ligand>
</feature>
<accession>A0A3E0K0B2</accession>
<dbReference type="FunFam" id="3.40.1390.30:FF:000001">
    <property type="entry name" value="GTP cyclohydrolase 1 type 2"/>
    <property type="match status" value="1"/>
</dbReference>
<evidence type="ECO:0000256" key="5">
    <source>
        <dbReference type="PIRSR" id="PIRSR602678-1"/>
    </source>
</evidence>
<feature type="binding site" evidence="5">
    <location>
        <position position="335"/>
    </location>
    <ligand>
        <name>a divalent metal cation</name>
        <dbReference type="ChEBI" id="CHEBI:60240"/>
        <label>1</label>
    </ligand>
</feature>
<dbReference type="Proteomes" id="UP000257014">
    <property type="component" value="Unassembled WGS sequence"/>
</dbReference>
<dbReference type="InterPro" id="IPR002678">
    <property type="entry name" value="DUF34/NIF3"/>
</dbReference>
<dbReference type="FunFam" id="3.30.70.120:FF:000006">
    <property type="entry name" value="GTP cyclohydrolase 1 type 2 homolog"/>
    <property type="match status" value="1"/>
</dbReference>
<comment type="similarity">
    <text evidence="1 4">Belongs to the GTP cyclohydrolase I type 2/NIF3 family.</text>
</comment>
<evidence type="ECO:0000256" key="1">
    <source>
        <dbReference type="ARBA" id="ARBA00006964"/>
    </source>
</evidence>
<keyword evidence="3 4" id="KW-0479">Metal-binding</keyword>
<reference evidence="6 7" key="1">
    <citation type="submission" date="2018-03" db="EMBL/GenBank/DDBJ databases">
        <authorList>
            <person name="Keele B.F."/>
        </authorList>
    </citation>
    <scope>NUCLEOTIDE SEQUENCE [LARGE SCALE GENOMIC DNA]</scope>
    <source>
        <strain evidence="6">ZCTH4_d</strain>
    </source>
</reference>
<evidence type="ECO:0000256" key="4">
    <source>
        <dbReference type="PIRNR" id="PIRNR037489"/>
    </source>
</evidence>
<dbReference type="NCBIfam" id="TIGR00486">
    <property type="entry name" value="YbgI_SA1388"/>
    <property type="match status" value="1"/>
</dbReference>
<feature type="binding site" evidence="5">
    <location>
        <position position="68"/>
    </location>
    <ligand>
        <name>a divalent metal cation</name>
        <dbReference type="ChEBI" id="CHEBI:60240"/>
        <label>1</label>
    </ligand>
</feature>
<dbReference type="Gene3D" id="3.40.1390.30">
    <property type="entry name" value="NIF3 (NGG1p interacting factor 3)-like"/>
    <property type="match status" value="1"/>
</dbReference>
<dbReference type="RefSeq" id="WP_276644348.1">
    <property type="nucleotide sequence ID" value="NZ_QEWE01000028.1"/>
</dbReference>
<dbReference type="Gene3D" id="3.30.70.120">
    <property type="match status" value="1"/>
</dbReference>
<dbReference type="EMBL" id="QEWE01000028">
    <property type="protein sequence ID" value="REJ26127.1"/>
    <property type="molecule type" value="Genomic_DNA"/>
</dbReference>
<organism evidence="6 7">
    <name type="scientific">Caldibacillus debilis</name>
    <dbReference type="NCBI Taxonomy" id="301148"/>
    <lineage>
        <taxon>Bacteria</taxon>
        <taxon>Bacillati</taxon>
        <taxon>Bacillota</taxon>
        <taxon>Bacilli</taxon>
        <taxon>Bacillales</taxon>
        <taxon>Bacillaceae</taxon>
        <taxon>Caldibacillus</taxon>
    </lineage>
</organism>
<dbReference type="InterPro" id="IPR017221">
    <property type="entry name" value="DUF34/NIF3_bac"/>
</dbReference>
<name>A0A3E0K0B2_9BACI</name>
<dbReference type="PANTHER" id="PTHR13799:SF14">
    <property type="entry name" value="GTP CYCLOHYDROLASE 1 TYPE 2 HOMOLOG"/>
    <property type="match status" value="1"/>
</dbReference>
<dbReference type="Pfam" id="PF01784">
    <property type="entry name" value="DUF34_NIF3"/>
    <property type="match status" value="1"/>
</dbReference>
<evidence type="ECO:0000256" key="3">
    <source>
        <dbReference type="ARBA" id="ARBA00022723"/>
    </source>
</evidence>
<dbReference type="PIRSF" id="PIRSF037489">
    <property type="entry name" value="UCP037489_NIF3_YqfO"/>
    <property type="match status" value="1"/>
</dbReference>
<feature type="binding site" evidence="5">
    <location>
        <position position="332"/>
    </location>
    <ligand>
        <name>a divalent metal cation</name>
        <dbReference type="ChEBI" id="CHEBI:60240"/>
        <label>1</label>
    </ligand>
</feature>
<proteinExistence type="inferred from homology"/>
<dbReference type="SUPFAM" id="SSF102705">
    <property type="entry name" value="NIF3 (NGG1p interacting factor 3)-like"/>
    <property type="match status" value="1"/>
</dbReference>
<feature type="binding site" evidence="5">
    <location>
        <position position="67"/>
    </location>
    <ligand>
        <name>a divalent metal cation</name>
        <dbReference type="ChEBI" id="CHEBI:60240"/>
        <label>1</label>
    </ligand>
</feature>
<dbReference type="GO" id="GO:0046872">
    <property type="term" value="F:metal ion binding"/>
    <property type="evidence" value="ECO:0007669"/>
    <property type="project" value="UniProtKB-UniRule"/>
</dbReference>
<protein>
    <recommendedName>
        <fullName evidence="2 4">GTP cyclohydrolase 1 type 2 homolog</fullName>
    </recommendedName>
</protein>
<dbReference type="InterPro" id="IPR015867">
    <property type="entry name" value="N-reg_PII/ATP_PRibTrfase_C"/>
</dbReference>
<dbReference type="AlphaFoldDB" id="A0A3E0K0B2"/>
<sequence length="372" mass="41115">MKQATVQDVVRLMESFAPKSYAMEGDKIGLQIGSLNRNVKRVLAALDVLEHVVDEAVEKDAQMIVAHHPVIYRPLSAIDLDGRYGKMIEKLIKHDIAVYAAHTNLDVAPGGVNDMLCERLQLRDAEPLVPTKEIPLKKLVCFVPKGHLQPVIDALGKAGAGAIGNYSYCSFAAEGIGRFLPGENTNPFIGRPGKLEEVEEVRLETIFPETIEKQVIARMLESHPYEEPAYDIYPLENEGMKLGLGRIGIAHEEMGLDEYAEFVKKALRAKAVRVVGNPGHRVRKVAVLGGDGNKFFSHAKEKGADVYITGDVYYHTAHDALMAGLNIIDPGHHMEHVMKEQTAEKLNRLFREAGLDAEALPSEPPTDPFRFV</sequence>
<evidence type="ECO:0000256" key="2">
    <source>
        <dbReference type="ARBA" id="ARBA00022112"/>
    </source>
</evidence>
<dbReference type="GO" id="GO:0005737">
    <property type="term" value="C:cytoplasm"/>
    <property type="evidence" value="ECO:0007669"/>
    <property type="project" value="TreeGrafter"/>
</dbReference>
<evidence type="ECO:0000313" key="7">
    <source>
        <dbReference type="Proteomes" id="UP000257014"/>
    </source>
</evidence>
<gene>
    <name evidence="6" type="ORF">C6P37_13995</name>
</gene>
<dbReference type="PANTHER" id="PTHR13799">
    <property type="entry name" value="NGG1 INTERACTING FACTOR 3"/>
    <property type="match status" value="1"/>
</dbReference>
<dbReference type="InterPro" id="IPR036069">
    <property type="entry name" value="DUF34/NIF3_sf"/>
</dbReference>
<evidence type="ECO:0000313" key="6">
    <source>
        <dbReference type="EMBL" id="REJ26127.1"/>
    </source>
</evidence>